<dbReference type="RefSeq" id="WP_229711147.1">
    <property type="nucleotide sequence ID" value="NZ_BMDY01000008.1"/>
</dbReference>
<evidence type="ECO:0000256" key="2">
    <source>
        <dbReference type="ARBA" id="ARBA00007613"/>
    </source>
</evidence>
<evidence type="ECO:0000256" key="3">
    <source>
        <dbReference type="ARBA" id="ARBA00022448"/>
    </source>
</evidence>
<dbReference type="EMBL" id="BMDY01000008">
    <property type="protein sequence ID" value="GGB03579.1"/>
    <property type="molecule type" value="Genomic_DNA"/>
</dbReference>
<keyword evidence="4" id="KW-1134">Transmembrane beta strand</keyword>
<dbReference type="PANTHER" id="PTHR30026">
    <property type="entry name" value="OUTER MEMBRANE PROTEIN TOLC"/>
    <property type="match status" value="1"/>
</dbReference>
<keyword evidence="9" id="KW-1185">Reference proteome</keyword>
<proteinExistence type="inferred from homology"/>
<dbReference type="Proteomes" id="UP000651977">
    <property type="component" value="Unassembled WGS sequence"/>
</dbReference>
<comment type="subcellular location">
    <subcellularLocation>
        <location evidence="1">Cell outer membrane</location>
    </subcellularLocation>
</comment>
<accession>A0ABQ1I2X3</accession>
<evidence type="ECO:0000313" key="8">
    <source>
        <dbReference type="EMBL" id="GGB03579.1"/>
    </source>
</evidence>
<dbReference type="PANTHER" id="PTHR30026:SF5">
    <property type="entry name" value="ABC-TYPE EFFLUX SYSTEM SECRETIN COMPONENT"/>
    <property type="match status" value="1"/>
</dbReference>
<dbReference type="SUPFAM" id="SSF56954">
    <property type="entry name" value="Outer membrane efflux proteins (OEP)"/>
    <property type="match status" value="1"/>
</dbReference>
<keyword evidence="6" id="KW-0472">Membrane</keyword>
<protein>
    <submittedName>
        <fullName evidence="8">Membrane protein</fullName>
    </submittedName>
</protein>
<gene>
    <name evidence="8" type="ORF">GCM10007414_16140</name>
</gene>
<name>A0ABQ1I2X3_9ALTE</name>
<dbReference type="Gene3D" id="1.20.1600.10">
    <property type="entry name" value="Outer membrane efflux proteins (OEP)"/>
    <property type="match status" value="1"/>
</dbReference>
<dbReference type="InterPro" id="IPR003423">
    <property type="entry name" value="OMP_efflux"/>
</dbReference>
<keyword evidence="3" id="KW-0813">Transport</keyword>
<evidence type="ECO:0000256" key="1">
    <source>
        <dbReference type="ARBA" id="ARBA00004442"/>
    </source>
</evidence>
<evidence type="ECO:0000256" key="5">
    <source>
        <dbReference type="ARBA" id="ARBA00022692"/>
    </source>
</evidence>
<sequence length="465" mass="51628">MKKLLTAIYSSLFFGVLQLALVGQTYAMSFEQAWQELLANNDSLAANKASVERSEALRDAAKALYYPKIDLTGNYTRLEKPVSLDLKDLEPLASLDLSGLDPALGQILAPLLQLPTVTNFTDQDITTSSIRAIWPLYTGGRRGAAIDIAREQHIEAGKVLAMQQQAKFEDLARIYFGVVLAAQVAETYQEVEDGLRKHQSNALKLEQQGQIAYVERLQADASYDKAKVDTQKALRNYQIAQLALKDLLHSQQTVEPSTNLFTESAIPELEQFMSRTLNSYPGLAILDSKTEQAKKLVTIEKGSYMPEVFMFGNYQLYEGDSLAAQYAPDWMVGVGVSIPLIDNSGRADKVNAAHSTVRQISYVRAQAERDLGLLVEKTYREAELALEEYQGLESSLALAEENLRIRLKAFNQGLATSVDVVDAEMYLASVKTQRQAAAYHHVLALAKLTALSGEMANFSQYYRFN</sequence>
<keyword evidence="5" id="KW-0812">Transmembrane</keyword>
<comment type="similarity">
    <text evidence="2">Belongs to the outer membrane factor (OMF) (TC 1.B.17) family.</text>
</comment>
<dbReference type="InterPro" id="IPR051906">
    <property type="entry name" value="TolC-like"/>
</dbReference>
<organism evidence="8 9">
    <name type="scientific">Agarivorans gilvus</name>
    <dbReference type="NCBI Taxonomy" id="680279"/>
    <lineage>
        <taxon>Bacteria</taxon>
        <taxon>Pseudomonadati</taxon>
        <taxon>Pseudomonadota</taxon>
        <taxon>Gammaproteobacteria</taxon>
        <taxon>Alteromonadales</taxon>
        <taxon>Alteromonadaceae</taxon>
        <taxon>Agarivorans</taxon>
    </lineage>
</organism>
<evidence type="ECO:0000256" key="6">
    <source>
        <dbReference type="ARBA" id="ARBA00023136"/>
    </source>
</evidence>
<keyword evidence="7" id="KW-0998">Cell outer membrane</keyword>
<reference evidence="9" key="1">
    <citation type="journal article" date="2019" name="Int. J. Syst. Evol. Microbiol.">
        <title>The Global Catalogue of Microorganisms (GCM) 10K type strain sequencing project: providing services to taxonomists for standard genome sequencing and annotation.</title>
        <authorList>
            <consortium name="The Broad Institute Genomics Platform"/>
            <consortium name="The Broad Institute Genome Sequencing Center for Infectious Disease"/>
            <person name="Wu L."/>
            <person name="Ma J."/>
        </authorList>
    </citation>
    <scope>NUCLEOTIDE SEQUENCE [LARGE SCALE GENOMIC DNA]</scope>
    <source>
        <strain evidence="9">CGMCC 1.10131</strain>
    </source>
</reference>
<evidence type="ECO:0000256" key="7">
    <source>
        <dbReference type="ARBA" id="ARBA00023237"/>
    </source>
</evidence>
<comment type="caution">
    <text evidence="8">The sequence shown here is derived from an EMBL/GenBank/DDBJ whole genome shotgun (WGS) entry which is preliminary data.</text>
</comment>
<evidence type="ECO:0000313" key="9">
    <source>
        <dbReference type="Proteomes" id="UP000651977"/>
    </source>
</evidence>
<dbReference type="Pfam" id="PF02321">
    <property type="entry name" value="OEP"/>
    <property type="match status" value="2"/>
</dbReference>
<evidence type="ECO:0000256" key="4">
    <source>
        <dbReference type="ARBA" id="ARBA00022452"/>
    </source>
</evidence>